<gene>
    <name evidence="3" type="ORF">DES41_105379</name>
</gene>
<dbReference type="Proteomes" id="UP000252884">
    <property type="component" value="Unassembled WGS sequence"/>
</dbReference>
<protein>
    <submittedName>
        <fullName evidence="3">Uncharacterized protein DUF3325</fullName>
    </submittedName>
</protein>
<feature type="transmembrane region" description="Helical" evidence="1">
    <location>
        <begin position="42"/>
        <end position="62"/>
    </location>
</feature>
<keyword evidence="1" id="KW-1133">Transmembrane helix</keyword>
<dbReference type="AlphaFoldDB" id="A0A368XTF1"/>
<feature type="chain" id="PRO_5016910160" evidence="2">
    <location>
        <begin position="21"/>
        <end position="116"/>
    </location>
</feature>
<sequence>MKALLAFSAALTGFSALSLAMDRHYEDYKGRGHAPTAALRRWMQLGGALGLALSLWAAIAGYGSAQGWVFWFGVMTVAALAVALTLTYAPQRIVRLLLSGGALLGVSALGSLASRV</sequence>
<evidence type="ECO:0000256" key="2">
    <source>
        <dbReference type="SAM" id="SignalP"/>
    </source>
</evidence>
<dbReference type="RefSeq" id="WP_114469369.1">
    <property type="nucleotide sequence ID" value="NZ_QPJK01000005.1"/>
</dbReference>
<dbReference type="EMBL" id="QPJK01000005">
    <property type="protein sequence ID" value="RCW70436.1"/>
    <property type="molecule type" value="Genomic_DNA"/>
</dbReference>
<feature type="signal peptide" evidence="2">
    <location>
        <begin position="1"/>
        <end position="20"/>
    </location>
</feature>
<dbReference type="Pfam" id="PF11804">
    <property type="entry name" value="DUF3325"/>
    <property type="match status" value="1"/>
</dbReference>
<organism evidence="3 4">
    <name type="scientific">Pseudorhodoferax soli</name>
    <dbReference type="NCBI Taxonomy" id="545864"/>
    <lineage>
        <taxon>Bacteria</taxon>
        <taxon>Pseudomonadati</taxon>
        <taxon>Pseudomonadota</taxon>
        <taxon>Betaproteobacteria</taxon>
        <taxon>Burkholderiales</taxon>
        <taxon>Comamonadaceae</taxon>
    </lineage>
</organism>
<keyword evidence="4" id="KW-1185">Reference proteome</keyword>
<name>A0A368XTF1_9BURK</name>
<dbReference type="InterPro" id="IPR021762">
    <property type="entry name" value="DUF3325"/>
</dbReference>
<feature type="transmembrane region" description="Helical" evidence="1">
    <location>
        <begin position="93"/>
        <end position="113"/>
    </location>
</feature>
<dbReference type="OrthoDB" id="8858882at2"/>
<reference evidence="3 4" key="1">
    <citation type="submission" date="2018-07" db="EMBL/GenBank/DDBJ databases">
        <title>Genomic Encyclopedia of Type Strains, Phase IV (KMG-IV): sequencing the most valuable type-strain genomes for metagenomic binning, comparative biology and taxonomic classification.</title>
        <authorList>
            <person name="Goeker M."/>
        </authorList>
    </citation>
    <scope>NUCLEOTIDE SEQUENCE [LARGE SCALE GENOMIC DNA]</scope>
    <source>
        <strain evidence="3 4">DSM 21634</strain>
    </source>
</reference>
<evidence type="ECO:0000313" key="4">
    <source>
        <dbReference type="Proteomes" id="UP000252884"/>
    </source>
</evidence>
<keyword evidence="2" id="KW-0732">Signal</keyword>
<evidence type="ECO:0000256" key="1">
    <source>
        <dbReference type="SAM" id="Phobius"/>
    </source>
</evidence>
<feature type="transmembrane region" description="Helical" evidence="1">
    <location>
        <begin position="69"/>
        <end position="87"/>
    </location>
</feature>
<keyword evidence="1" id="KW-0472">Membrane</keyword>
<comment type="caution">
    <text evidence="3">The sequence shown here is derived from an EMBL/GenBank/DDBJ whole genome shotgun (WGS) entry which is preliminary data.</text>
</comment>
<keyword evidence="1" id="KW-0812">Transmembrane</keyword>
<accession>A0A368XTF1</accession>
<evidence type="ECO:0000313" key="3">
    <source>
        <dbReference type="EMBL" id="RCW70436.1"/>
    </source>
</evidence>
<proteinExistence type="predicted"/>